<feature type="transmembrane region" description="Helical" evidence="1">
    <location>
        <begin position="6"/>
        <end position="28"/>
    </location>
</feature>
<keyword evidence="1" id="KW-1133">Transmembrane helix</keyword>
<comment type="caution">
    <text evidence="2">The sequence shown here is derived from an EMBL/GenBank/DDBJ whole genome shotgun (WGS) entry which is preliminary data.</text>
</comment>
<organism evidence="2 3">
    <name type="scientific">Shewanella subflava</name>
    <dbReference type="NCBI Taxonomy" id="2986476"/>
    <lineage>
        <taxon>Bacteria</taxon>
        <taxon>Pseudomonadati</taxon>
        <taxon>Pseudomonadota</taxon>
        <taxon>Gammaproteobacteria</taxon>
        <taxon>Alteromonadales</taxon>
        <taxon>Shewanellaceae</taxon>
        <taxon>Shewanella</taxon>
    </lineage>
</organism>
<protein>
    <submittedName>
        <fullName evidence="2">Uncharacterized protein</fullName>
    </submittedName>
</protein>
<dbReference type="RefSeq" id="WP_264725116.1">
    <property type="nucleotide sequence ID" value="NZ_JAPDMX010000003.1"/>
</dbReference>
<keyword evidence="1" id="KW-0812">Transmembrane</keyword>
<gene>
    <name evidence="2" type="ORF">OHT75_03810</name>
</gene>
<sequence length="175" mass="20188">MINHSRFTLFSVKGGLGIALALFSLLMVKLTWFTDKAMYDVQCQASAFYLSKQPTEEIQHGDMLLHLVEQDGRLSLTYYSAFDDNVREYAVFEGELLELHTGSITYDYSMNMIDYQFSEVSQLNDYLLHELNLPSVKIGQSFPQSIQVLDADFERHFLVLKFSPSNQLWACNLLY</sequence>
<evidence type="ECO:0000313" key="3">
    <source>
        <dbReference type="Proteomes" id="UP001163714"/>
    </source>
</evidence>
<proteinExistence type="predicted"/>
<evidence type="ECO:0000256" key="1">
    <source>
        <dbReference type="SAM" id="Phobius"/>
    </source>
</evidence>
<keyword evidence="3" id="KW-1185">Reference proteome</keyword>
<accession>A0ABT3I6C5</accession>
<dbReference type="EMBL" id="JAPDMX010000003">
    <property type="protein sequence ID" value="MCW3171606.1"/>
    <property type="molecule type" value="Genomic_DNA"/>
</dbReference>
<dbReference type="Proteomes" id="UP001163714">
    <property type="component" value="Unassembled WGS sequence"/>
</dbReference>
<evidence type="ECO:0000313" key="2">
    <source>
        <dbReference type="EMBL" id="MCW3171606.1"/>
    </source>
</evidence>
<keyword evidence="1" id="KW-0472">Membrane</keyword>
<name>A0ABT3I6C5_9GAMM</name>
<reference evidence="2" key="1">
    <citation type="submission" date="2022-10" db="EMBL/GenBank/DDBJ databases">
        <title>Shewanella flava sp. nov, isolated from the estuary of the Fenhe River into the Yellow River.</title>
        <authorList>
            <person name="Li Y."/>
        </authorList>
    </citation>
    <scope>NUCLEOTIDE SEQUENCE</scope>
    <source>
        <strain evidence="2">FYR11-62</strain>
    </source>
</reference>